<evidence type="ECO:0000313" key="2">
    <source>
        <dbReference type="Proteomes" id="UP000005396"/>
    </source>
</evidence>
<proteinExistence type="predicted"/>
<organism evidence="1 2">
    <name type="scientific">Enterocloster bolteae (strain ATCC BAA-613 / DSM 15670 / CCUG 46953 / JCM 12243 / WAL 16351)</name>
    <name type="common">Clostridium bolteae</name>
    <dbReference type="NCBI Taxonomy" id="411902"/>
    <lineage>
        <taxon>Bacteria</taxon>
        <taxon>Bacillati</taxon>
        <taxon>Bacillota</taxon>
        <taxon>Clostridia</taxon>
        <taxon>Lachnospirales</taxon>
        <taxon>Lachnospiraceae</taxon>
        <taxon>Enterocloster</taxon>
    </lineage>
</organism>
<dbReference type="PaxDb" id="411902-CLOBOL_05113"/>
<reference evidence="1 2" key="1">
    <citation type="submission" date="2007-08" db="EMBL/GenBank/DDBJ databases">
        <authorList>
            <person name="Fulton L."/>
            <person name="Clifton S."/>
            <person name="Fulton B."/>
            <person name="Xu J."/>
            <person name="Minx P."/>
            <person name="Pepin K.H."/>
            <person name="Johnson M."/>
            <person name="Thiruvilangam P."/>
            <person name="Bhonagiri V."/>
            <person name="Nash W.E."/>
            <person name="Mardis E.R."/>
            <person name="Wilson R.K."/>
        </authorList>
    </citation>
    <scope>NUCLEOTIDE SEQUENCE [LARGE SCALE GENOMIC DNA]</scope>
    <source>
        <strain evidence="2">ATCC BAA-613 / DSM 15670 / CCUG 46953 / JCM 12243 / WAL 16351</strain>
    </source>
</reference>
<protein>
    <submittedName>
        <fullName evidence="1">Uncharacterized protein</fullName>
    </submittedName>
</protein>
<dbReference type="AlphaFoldDB" id="A8RYF7"/>
<dbReference type="Proteomes" id="UP000005396">
    <property type="component" value="Unassembled WGS sequence"/>
</dbReference>
<accession>A8RYF7</accession>
<reference evidence="1 2" key="2">
    <citation type="submission" date="2007-09" db="EMBL/GenBank/DDBJ databases">
        <title>Draft genome sequence of Clostridium bolteae (ATCC BAA-613).</title>
        <authorList>
            <person name="Sudarsanam P."/>
            <person name="Ley R."/>
            <person name="Guruge J."/>
            <person name="Turnbaugh P.J."/>
            <person name="Mahowald M."/>
            <person name="Liep D."/>
            <person name="Gordon J."/>
        </authorList>
    </citation>
    <scope>NUCLEOTIDE SEQUENCE [LARGE SCALE GENOMIC DNA]</scope>
    <source>
        <strain evidence="2">ATCC BAA-613 / DSM 15670 / CCUG 46953 / JCM 12243 / WAL 16351</strain>
    </source>
</reference>
<name>A8RYF7_ENTBW</name>
<comment type="caution">
    <text evidence="1">The sequence shown here is derived from an EMBL/GenBank/DDBJ whole genome shotgun (WGS) entry which is preliminary data.</text>
</comment>
<dbReference type="EMBL" id="ABCC02000039">
    <property type="protein sequence ID" value="EDP14571.1"/>
    <property type="molecule type" value="Genomic_DNA"/>
</dbReference>
<sequence length="35" mass="3595">MAGDDDGVVAGEKAGLVTQMGRQLPAGSFCMRKVV</sequence>
<evidence type="ECO:0000313" key="1">
    <source>
        <dbReference type="EMBL" id="EDP14571.1"/>
    </source>
</evidence>
<gene>
    <name evidence="1" type="ORF">CLOBOL_05113</name>
</gene>
<dbReference type="HOGENOM" id="CLU_3364180_0_0_9"/>